<dbReference type="SUPFAM" id="SSF56925">
    <property type="entry name" value="OMPA-like"/>
    <property type="match status" value="1"/>
</dbReference>
<evidence type="ECO:0000256" key="2">
    <source>
        <dbReference type="SAM" id="SignalP"/>
    </source>
</evidence>
<reference evidence="3 4" key="1">
    <citation type="submission" date="2020-08" db="EMBL/GenBank/DDBJ databases">
        <title>Complete genome sequence of Entomobacter blattae G55GP.</title>
        <authorList>
            <person name="Poehlein A."/>
            <person name="Guzman J."/>
            <person name="Daniel R."/>
            <person name="Vilcinskas A."/>
        </authorList>
    </citation>
    <scope>NUCLEOTIDE SEQUENCE [LARGE SCALE GENOMIC DNA]</scope>
    <source>
        <strain evidence="3 4">G55GP</strain>
    </source>
</reference>
<gene>
    <name evidence="3" type="ORF">JGUZn3_05470</name>
</gene>
<dbReference type="InterPro" id="IPR011250">
    <property type="entry name" value="OMP/PagP_B-barrel"/>
</dbReference>
<proteinExistence type="inferred from homology"/>
<dbReference type="AlphaFoldDB" id="A0A7H1NPT3"/>
<dbReference type="PANTHER" id="PTHR36920:SF1">
    <property type="entry name" value="OUTER MEMBRANE PROTEIN W"/>
    <property type="match status" value="1"/>
</dbReference>
<dbReference type="Gene3D" id="2.40.160.20">
    <property type="match status" value="1"/>
</dbReference>
<dbReference type="InterPro" id="IPR005618">
    <property type="entry name" value="OMPW"/>
</dbReference>
<keyword evidence="4" id="KW-1185">Reference proteome</keyword>
<accession>A0A7H1NPT3</accession>
<dbReference type="Pfam" id="PF03922">
    <property type="entry name" value="OmpW"/>
    <property type="match status" value="1"/>
</dbReference>
<dbReference type="PANTHER" id="PTHR36920">
    <property type="match status" value="1"/>
</dbReference>
<comment type="similarity">
    <text evidence="1">Belongs to the OmpW/AlkL family.</text>
</comment>
<dbReference type="RefSeq" id="WP_203414208.1">
    <property type="nucleotide sequence ID" value="NZ_CP060244.1"/>
</dbReference>
<dbReference type="KEGG" id="ebla:JGUZn3_05470"/>
<evidence type="ECO:0000313" key="4">
    <source>
        <dbReference type="Proteomes" id="UP000516349"/>
    </source>
</evidence>
<organism evidence="3 4">
    <name type="scientific">Entomobacter blattae</name>
    <dbReference type="NCBI Taxonomy" id="2762277"/>
    <lineage>
        <taxon>Bacteria</taxon>
        <taxon>Pseudomonadati</taxon>
        <taxon>Pseudomonadota</taxon>
        <taxon>Alphaproteobacteria</taxon>
        <taxon>Acetobacterales</taxon>
        <taxon>Acetobacteraceae</taxon>
        <taxon>Entomobacter</taxon>
    </lineage>
</organism>
<sequence>MKHNFFSSSLFFGVAYFFLPVCFAQAQVSPSPYVHSQLPISDYSVKEQKPRVALPKQTHFDEDCGIFETCSDTKKGLGAHDAIVSLSALGVIPQNKSTNTSIGGHISTTNAVMPEITLTYFFTDNIAISGIAASTRHEIHAVGTALGSVDVGSAWVLPPTITMQWHFLPHERFNPYVGVGGTLAFFHNTSPGGKDGANPIRKLGLDTTVGPAIQLGFDYQIVGDWFLNVDVKQVFLNVTAHVNDFNGNPNYPGVKAHTSLDPTLLGVGIGYRF</sequence>
<feature type="chain" id="PRO_5028832001" evidence="2">
    <location>
        <begin position="27"/>
        <end position="273"/>
    </location>
</feature>
<feature type="signal peptide" evidence="2">
    <location>
        <begin position="1"/>
        <end position="26"/>
    </location>
</feature>
<dbReference type="Proteomes" id="UP000516349">
    <property type="component" value="Chromosome"/>
</dbReference>
<dbReference type="GO" id="GO:0019867">
    <property type="term" value="C:outer membrane"/>
    <property type="evidence" value="ECO:0007669"/>
    <property type="project" value="InterPro"/>
</dbReference>
<dbReference type="GO" id="GO:0055085">
    <property type="term" value="P:transmembrane transport"/>
    <property type="evidence" value="ECO:0007669"/>
    <property type="project" value="TreeGrafter"/>
</dbReference>
<keyword evidence="2" id="KW-0732">Signal</keyword>
<protein>
    <submittedName>
        <fullName evidence="3">OmpW family protein</fullName>
    </submittedName>
</protein>
<evidence type="ECO:0000313" key="3">
    <source>
        <dbReference type="EMBL" id="QNT77793.1"/>
    </source>
</evidence>
<name>A0A7H1NPT3_9PROT</name>
<dbReference type="EMBL" id="CP060244">
    <property type="protein sequence ID" value="QNT77793.1"/>
    <property type="molecule type" value="Genomic_DNA"/>
</dbReference>
<evidence type="ECO:0000256" key="1">
    <source>
        <dbReference type="ARBA" id="ARBA00009330"/>
    </source>
</evidence>